<sequence length="210" mass="23317">MNTVNDINSEDFIQVRYLDLANKNCVILFKCNEPNKSWLKLDVSYQRYMEKSQVSFSSSDGICNDVQEIFGSTALSSCISSTMVATSTSLSRTSWVGVTEETIASCWLQNEMVSNGDAGGLPLPPSFLSLGTKKYHSLSPILANPTHNRKKKLTFQPTESINNSKQFKRDCNNTNQANPKDHVGWNLNPGRSVSCAISLLIELRNNSLVK</sequence>
<accession>A0A9I9E5E7</accession>
<organism evidence="1">
    <name type="scientific">Cucumis melo</name>
    <name type="common">Muskmelon</name>
    <dbReference type="NCBI Taxonomy" id="3656"/>
    <lineage>
        <taxon>Eukaryota</taxon>
        <taxon>Viridiplantae</taxon>
        <taxon>Streptophyta</taxon>
        <taxon>Embryophyta</taxon>
        <taxon>Tracheophyta</taxon>
        <taxon>Spermatophyta</taxon>
        <taxon>Magnoliopsida</taxon>
        <taxon>eudicotyledons</taxon>
        <taxon>Gunneridae</taxon>
        <taxon>Pentapetalae</taxon>
        <taxon>rosids</taxon>
        <taxon>fabids</taxon>
        <taxon>Cucurbitales</taxon>
        <taxon>Cucurbitaceae</taxon>
        <taxon>Benincaseae</taxon>
        <taxon>Cucumis</taxon>
    </lineage>
</organism>
<reference evidence="1" key="1">
    <citation type="submission" date="2023-03" db="UniProtKB">
        <authorList>
            <consortium name="EnsemblPlants"/>
        </authorList>
    </citation>
    <scope>IDENTIFICATION</scope>
</reference>
<evidence type="ECO:0000313" key="1">
    <source>
        <dbReference type="EnsemblPlants" id="MELO3C029023.2.1"/>
    </source>
</evidence>
<name>A0A9I9E5E7_CUCME</name>
<dbReference type="AlphaFoldDB" id="A0A9I9E5E7"/>
<proteinExistence type="predicted"/>
<dbReference type="EnsemblPlants" id="MELO3C029023.2.1">
    <property type="protein sequence ID" value="MELO3C029023.2.1"/>
    <property type="gene ID" value="MELO3C029023.2"/>
</dbReference>
<protein>
    <submittedName>
        <fullName evidence="1">Uncharacterized protein</fullName>
    </submittedName>
</protein>
<dbReference type="Gramene" id="MELO3C029023.2.1">
    <property type="protein sequence ID" value="MELO3C029023.2.1"/>
    <property type="gene ID" value="MELO3C029023.2"/>
</dbReference>